<reference evidence="2" key="2">
    <citation type="submission" date="2025-09" db="UniProtKB">
        <authorList>
            <consortium name="Ensembl"/>
        </authorList>
    </citation>
    <scope>IDENTIFICATION</scope>
</reference>
<dbReference type="AlphaFoldDB" id="A0A8C4R8A0"/>
<keyword evidence="3" id="KW-1185">Reference proteome</keyword>
<feature type="coiled-coil region" evidence="1">
    <location>
        <begin position="86"/>
        <end position="212"/>
    </location>
</feature>
<name>A0A8C4R8A0_EPTBU</name>
<keyword evidence="1" id="KW-0175">Coiled coil</keyword>
<dbReference type="GeneTree" id="ENSGT00940000170296"/>
<proteinExistence type="predicted"/>
<evidence type="ECO:0000313" key="3">
    <source>
        <dbReference type="Proteomes" id="UP000694388"/>
    </source>
</evidence>
<dbReference type="Ensembl" id="ENSEBUT00000027410.1">
    <property type="protein sequence ID" value="ENSEBUP00000026834.1"/>
    <property type="gene ID" value="ENSEBUG00000016520.1"/>
</dbReference>
<dbReference type="Proteomes" id="UP000694388">
    <property type="component" value="Unplaced"/>
</dbReference>
<evidence type="ECO:0000256" key="1">
    <source>
        <dbReference type="SAM" id="Coils"/>
    </source>
</evidence>
<reference evidence="2" key="1">
    <citation type="submission" date="2025-08" db="UniProtKB">
        <authorList>
            <consortium name="Ensembl"/>
        </authorList>
    </citation>
    <scope>IDENTIFICATION</scope>
</reference>
<protein>
    <submittedName>
        <fullName evidence="2">Uncharacterized protein</fullName>
    </submittedName>
</protein>
<accession>A0A8C4R8A0</accession>
<evidence type="ECO:0000313" key="2">
    <source>
        <dbReference type="Ensembl" id="ENSEBUP00000026834.1"/>
    </source>
</evidence>
<organism evidence="2 3">
    <name type="scientific">Eptatretus burgeri</name>
    <name type="common">Inshore hagfish</name>
    <dbReference type="NCBI Taxonomy" id="7764"/>
    <lineage>
        <taxon>Eukaryota</taxon>
        <taxon>Metazoa</taxon>
        <taxon>Chordata</taxon>
        <taxon>Craniata</taxon>
        <taxon>Vertebrata</taxon>
        <taxon>Cyclostomata</taxon>
        <taxon>Myxini</taxon>
        <taxon>Myxiniformes</taxon>
        <taxon>Myxinidae</taxon>
        <taxon>Eptatretinae</taxon>
        <taxon>Eptatretus</taxon>
    </lineage>
</organism>
<sequence>MMFTWVVHVPQGKNADGRVLSISWFFDYAVSFCAGPLVPQTPSPAPPLCPNTPKNTSTLNSNFFEYVATPMKDFFERNQAYRQHRLHRAEIDREELEMELASVREEMSKERAKLFQLEDQVERQRELLRHDQPSPSDKLVRKLESRTLSLNRMNKLCDELEEEKTFLQERVDEMTKENEVLQEKFESRMLNFETQKKELNDMVCEAKKKESEQASMMKEYEALLVEAQHQRVCFYLVILLLIDGKAFCLEG</sequence>